<evidence type="ECO:0000256" key="7">
    <source>
        <dbReference type="SAM" id="MobiDB-lite"/>
    </source>
</evidence>
<evidence type="ECO:0000256" key="1">
    <source>
        <dbReference type="ARBA" id="ARBA00001913"/>
    </source>
</evidence>
<dbReference type="SUPFAM" id="SSF53649">
    <property type="entry name" value="Alkaline phosphatase-like"/>
    <property type="match status" value="1"/>
</dbReference>
<name>A0A6P1M6Z4_9BACT</name>
<evidence type="ECO:0000256" key="4">
    <source>
        <dbReference type="ARBA" id="ARBA00022729"/>
    </source>
</evidence>
<evidence type="ECO:0000256" key="8">
    <source>
        <dbReference type="SAM" id="SignalP"/>
    </source>
</evidence>
<keyword evidence="10" id="KW-0808">Transferase</keyword>
<evidence type="ECO:0000259" key="9">
    <source>
        <dbReference type="Pfam" id="PF00884"/>
    </source>
</evidence>
<feature type="chain" id="PRO_5026678642" evidence="8">
    <location>
        <begin position="22"/>
        <end position="484"/>
    </location>
</feature>
<evidence type="ECO:0000256" key="2">
    <source>
        <dbReference type="ARBA" id="ARBA00008779"/>
    </source>
</evidence>
<dbReference type="PANTHER" id="PTHR42693">
    <property type="entry name" value="ARYLSULFATASE FAMILY MEMBER"/>
    <property type="match status" value="1"/>
</dbReference>
<dbReference type="GO" id="GO:0046872">
    <property type="term" value="F:metal ion binding"/>
    <property type="evidence" value="ECO:0007669"/>
    <property type="project" value="UniProtKB-KW"/>
</dbReference>
<keyword evidence="6" id="KW-0106">Calcium</keyword>
<dbReference type="EMBL" id="CP047593">
    <property type="protein sequence ID" value="QHI69792.1"/>
    <property type="molecule type" value="Genomic_DNA"/>
</dbReference>
<organism evidence="10 11">
    <name type="scientific">Tichowtungia aerotolerans</name>
    <dbReference type="NCBI Taxonomy" id="2697043"/>
    <lineage>
        <taxon>Bacteria</taxon>
        <taxon>Pseudomonadati</taxon>
        <taxon>Kiritimatiellota</taxon>
        <taxon>Tichowtungiia</taxon>
        <taxon>Tichowtungiales</taxon>
        <taxon>Tichowtungiaceae</taxon>
        <taxon>Tichowtungia</taxon>
    </lineage>
</organism>
<proteinExistence type="inferred from homology"/>
<evidence type="ECO:0000313" key="10">
    <source>
        <dbReference type="EMBL" id="QHI69792.1"/>
    </source>
</evidence>
<evidence type="ECO:0000256" key="6">
    <source>
        <dbReference type="ARBA" id="ARBA00022837"/>
    </source>
</evidence>
<comment type="cofactor">
    <cofactor evidence="1">
        <name>Ca(2+)</name>
        <dbReference type="ChEBI" id="CHEBI:29108"/>
    </cofactor>
</comment>
<dbReference type="KEGG" id="taer:GT409_10135"/>
<feature type="region of interest" description="Disordered" evidence="7">
    <location>
        <begin position="461"/>
        <end position="484"/>
    </location>
</feature>
<dbReference type="InterPro" id="IPR050738">
    <property type="entry name" value="Sulfatase"/>
</dbReference>
<keyword evidence="5 10" id="KW-0378">Hydrolase</keyword>
<dbReference type="GO" id="GO:0016740">
    <property type="term" value="F:transferase activity"/>
    <property type="evidence" value="ECO:0007669"/>
    <property type="project" value="UniProtKB-KW"/>
</dbReference>
<evidence type="ECO:0000256" key="5">
    <source>
        <dbReference type="ARBA" id="ARBA00022801"/>
    </source>
</evidence>
<dbReference type="CDD" id="cd16144">
    <property type="entry name" value="ARS_like"/>
    <property type="match status" value="1"/>
</dbReference>
<dbReference type="InterPro" id="IPR017850">
    <property type="entry name" value="Alkaline_phosphatase_core_sf"/>
</dbReference>
<sequence length="484" mass="54247">MITKHKLVCLAAVLSALIASAAEKPPNIVFILADDMGWADLPCYGNRFNEAPNLSWLAEEGMRFTDAYAACPVCSPTRASILSGQYPARIGVIDFIPGHWRPYEKVTVPKNRTQHLPGEIITMQESMQKAGYRTGYFGKWHLGYAEDQLPSAQGADESYVFCNYDYYAPEFIPELRPALKGRLSEVLTDLSVDFIEKNQEQPFFLFLAHYDVHVQLDGDRDLIEKYLKKEKPDGYPGNAVYAAMVEHVDRSVGRVLQALDRFGLADNTVVFFFSDNGGLISRFDNVPLIADRSLDVYAHSPLKYIATSNLPLRSEKGTVYEGGIREPLIVRWPQKIARGAVCEVPVSSVDFYPTLLELAGTAAPANQVLDGVSILPALRGKSLDAERPLFWHYPVYHHGVPAGAVRKGDWKLVENQEDGSLELYNLRADINESTDVKELYPQKATALYALLKNWQNDVGAQLPVPNPDFNAEKRDEWGRHPDRK</sequence>
<dbReference type="Gene3D" id="3.30.1120.10">
    <property type="match status" value="1"/>
</dbReference>
<accession>A0A6P1M6Z4</accession>
<keyword evidence="4 8" id="KW-0732">Signal</keyword>
<dbReference type="RefSeq" id="WP_160628974.1">
    <property type="nucleotide sequence ID" value="NZ_CP047593.1"/>
</dbReference>
<dbReference type="Gene3D" id="3.40.720.10">
    <property type="entry name" value="Alkaline Phosphatase, subunit A"/>
    <property type="match status" value="1"/>
</dbReference>
<dbReference type="GO" id="GO:0004065">
    <property type="term" value="F:arylsulfatase activity"/>
    <property type="evidence" value="ECO:0007669"/>
    <property type="project" value="TreeGrafter"/>
</dbReference>
<feature type="signal peptide" evidence="8">
    <location>
        <begin position="1"/>
        <end position="21"/>
    </location>
</feature>
<feature type="domain" description="Sulfatase N-terminal" evidence="9">
    <location>
        <begin position="26"/>
        <end position="360"/>
    </location>
</feature>
<feature type="compositionally biased region" description="Basic and acidic residues" evidence="7">
    <location>
        <begin position="470"/>
        <end position="484"/>
    </location>
</feature>
<protein>
    <submittedName>
        <fullName evidence="10">Sulfatase-like hydrolase/transferase</fullName>
    </submittedName>
</protein>
<dbReference type="InterPro" id="IPR000917">
    <property type="entry name" value="Sulfatase_N"/>
</dbReference>
<dbReference type="Pfam" id="PF00884">
    <property type="entry name" value="Sulfatase"/>
    <property type="match status" value="1"/>
</dbReference>
<keyword evidence="11" id="KW-1185">Reference proteome</keyword>
<evidence type="ECO:0000313" key="11">
    <source>
        <dbReference type="Proteomes" id="UP000464954"/>
    </source>
</evidence>
<gene>
    <name evidence="10" type="ORF">GT409_10135</name>
</gene>
<comment type="similarity">
    <text evidence="2">Belongs to the sulfatase family.</text>
</comment>
<keyword evidence="3" id="KW-0479">Metal-binding</keyword>
<reference evidence="10 11" key="1">
    <citation type="submission" date="2020-01" db="EMBL/GenBank/DDBJ databases">
        <title>Ponticoccus aerotolerans gen. nov., sp. nov., an anaerobic bacterium and proposal of Ponticoccusceae fam. nov., Ponticoccusles ord. nov. and Ponticoccuse classis nov. in the phylum Kiritimatiellaeota.</title>
        <authorList>
            <person name="Zhou L.Y."/>
            <person name="Du Z.J."/>
        </authorList>
    </citation>
    <scope>NUCLEOTIDE SEQUENCE [LARGE SCALE GENOMIC DNA]</scope>
    <source>
        <strain evidence="10 11">S-5007</strain>
    </source>
</reference>
<dbReference type="PANTHER" id="PTHR42693:SF42">
    <property type="entry name" value="ARYLSULFATASE G"/>
    <property type="match status" value="1"/>
</dbReference>
<dbReference type="Proteomes" id="UP000464954">
    <property type="component" value="Chromosome"/>
</dbReference>
<dbReference type="AlphaFoldDB" id="A0A6P1M6Z4"/>
<evidence type="ECO:0000256" key="3">
    <source>
        <dbReference type="ARBA" id="ARBA00022723"/>
    </source>
</evidence>